<comment type="caution">
    <text evidence="2">The sequence shown here is derived from an EMBL/GenBank/DDBJ whole genome shotgun (WGS) entry which is preliminary data.</text>
</comment>
<organism evidence="2 3">
    <name type="scientific">Magnetovibrio blakemorei</name>
    <dbReference type="NCBI Taxonomy" id="28181"/>
    <lineage>
        <taxon>Bacteria</taxon>
        <taxon>Pseudomonadati</taxon>
        <taxon>Pseudomonadota</taxon>
        <taxon>Alphaproteobacteria</taxon>
        <taxon>Rhodospirillales</taxon>
        <taxon>Magnetovibrionaceae</taxon>
        <taxon>Magnetovibrio</taxon>
    </lineage>
</organism>
<dbReference type="EMBL" id="MCGG01000081">
    <property type="protein sequence ID" value="OEJ63860.1"/>
    <property type="molecule type" value="Genomic_DNA"/>
</dbReference>
<gene>
    <name evidence="2" type="ORF">BEN30_17035</name>
</gene>
<keyword evidence="3" id="KW-1185">Reference proteome</keyword>
<dbReference type="AlphaFoldDB" id="A0A1E5Q3C7"/>
<dbReference type="Pfam" id="PF02498">
    <property type="entry name" value="Bro-N"/>
    <property type="match status" value="1"/>
</dbReference>
<dbReference type="PANTHER" id="PTHR36180:SF2">
    <property type="entry name" value="BRO FAMILY PROTEIN"/>
    <property type="match status" value="1"/>
</dbReference>
<evidence type="ECO:0000313" key="3">
    <source>
        <dbReference type="Proteomes" id="UP000095347"/>
    </source>
</evidence>
<dbReference type="SMART" id="SM01040">
    <property type="entry name" value="Bro-N"/>
    <property type="match status" value="1"/>
</dbReference>
<accession>A0A1E5Q3C7</accession>
<protein>
    <recommendedName>
        <fullName evidence="1">Bro-N domain-containing protein</fullName>
    </recommendedName>
</protein>
<proteinExistence type="predicted"/>
<dbReference type="Proteomes" id="UP000095347">
    <property type="component" value="Unassembled WGS sequence"/>
</dbReference>
<feature type="domain" description="Bro-N" evidence="1">
    <location>
        <begin position="1"/>
        <end position="68"/>
    </location>
</feature>
<evidence type="ECO:0000313" key="2">
    <source>
        <dbReference type="EMBL" id="OEJ63860.1"/>
    </source>
</evidence>
<dbReference type="PANTHER" id="PTHR36180">
    <property type="entry name" value="DNA-BINDING PROTEIN-RELATED-RELATED"/>
    <property type="match status" value="1"/>
</dbReference>
<dbReference type="PROSITE" id="PS51750">
    <property type="entry name" value="BRO_N"/>
    <property type="match status" value="1"/>
</dbReference>
<dbReference type="STRING" id="28181.BEN30_17035"/>
<sequence length="161" mass="18697">MTKTVLIVEDNALNMKLFDQLLRAGDQEMRVVNESGLYALIFKSRKAAAKRFKKWVTSEVLPTIRKTGGYNTDRQEPDSPPQHEIHFQHMRDLIDAQQEVIHQGNQIAEKRSEKTSIIKKFTQILIANTSLTDQEIADLMDRFTDTNIPEWVAWQRRIAMD</sequence>
<name>A0A1E5Q3C7_9PROT</name>
<dbReference type="InterPro" id="IPR003497">
    <property type="entry name" value="BRO_N_domain"/>
</dbReference>
<evidence type="ECO:0000259" key="1">
    <source>
        <dbReference type="PROSITE" id="PS51750"/>
    </source>
</evidence>
<reference evidence="3" key="1">
    <citation type="submission" date="2016-07" db="EMBL/GenBank/DDBJ databases">
        <authorList>
            <person name="Florea S."/>
            <person name="Webb J.S."/>
            <person name="Jaromczyk J."/>
            <person name="Schardl C.L."/>
        </authorList>
    </citation>
    <scope>NUCLEOTIDE SEQUENCE [LARGE SCALE GENOMIC DNA]</scope>
    <source>
        <strain evidence="3">MV-1</strain>
    </source>
</reference>